<sequence length="461" mass="49693">MNDNDSLNSPPDLPMAAAMAEAEADARELAEDGTHYLRGVTDMAERVPVVTRDAIYTASGIKLVDKGARIDGRLYDRLVEHKLRDPIDRMLSAGDTVDVAAIEAVALAQCEGGGAGLSALIARVLGGPGRLLAPLRGLPLPPPLAFKLTVMRDQRPELFAHSVGVTLVALYLAIRCGWSERDATHLAAAALLHDVGVLHMDPVWRDPEHKVSGADRRHLVAHPITAMLMLRAQPDYPPSVGTAVLEHHERMDGSGYPRGLQGRDISPMGQILMLAEVVAAFFEKYHALAAQRLSLGLRLNHRKFPAQLVAFILPLLSDGRGTDEALARSPHEDAGRNIAALEDAFDRWGVLREGLPPAALAAGGAQASSFLEERLKALQQSLIEAGSHPRQQAEILEHLHSDPQGMAELALVRREALWQLESIVHATLRRWPRLGEGSSADPADAAAAAWCAHCTLLLATA</sequence>
<gene>
    <name evidence="2" type="ORF">AX018_106810</name>
</gene>
<accession>A0A328YMF0</accession>
<comment type="caution">
    <text evidence="2">The sequence shown here is derived from an EMBL/GenBank/DDBJ whole genome shotgun (WGS) entry which is preliminary data.</text>
</comment>
<evidence type="ECO:0000259" key="1">
    <source>
        <dbReference type="PROSITE" id="PS51832"/>
    </source>
</evidence>
<name>A0A328YMF0_9BURK</name>
<protein>
    <submittedName>
        <fullName evidence="2">HD domain-containing protein</fullName>
    </submittedName>
</protein>
<reference evidence="2 3" key="1">
    <citation type="submission" date="2018-06" db="EMBL/GenBank/DDBJ databases">
        <title>Genomic Encyclopedia of Archaeal and Bacterial Type Strains, Phase II (KMG-II): from individual species to whole genera.</title>
        <authorList>
            <person name="Goeker M."/>
        </authorList>
    </citation>
    <scope>NUCLEOTIDE SEQUENCE [LARGE SCALE GENOMIC DNA]</scope>
    <source>
        <strain evidence="2 3">CFPB 3232</strain>
    </source>
</reference>
<dbReference type="EMBL" id="QLTA01000068">
    <property type="protein sequence ID" value="RAR74015.1"/>
    <property type="molecule type" value="Genomic_DNA"/>
</dbReference>
<keyword evidence="3" id="KW-1185">Reference proteome</keyword>
<dbReference type="PROSITE" id="PS51832">
    <property type="entry name" value="HD_GYP"/>
    <property type="match status" value="1"/>
</dbReference>
<dbReference type="SMART" id="SM00471">
    <property type="entry name" value="HDc"/>
    <property type="match status" value="1"/>
</dbReference>
<dbReference type="CDD" id="cd00077">
    <property type="entry name" value="HDc"/>
    <property type="match status" value="1"/>
</dbReference>
<dbReference type="PANTHER" id="PTHR43155">
    <property type="entry name" value="CYCLIC DI-GMP PHOSPHODIESTERASE PA4108-RELATED"/>
    <property type="match status" value="1"/>
</dbReference>
<evidence type="ECO:0000313" key="2">
    <source>
        <dbReference type="EMBL" id="RAR74015.1"/>
    </source>
</evidence>
<dbReference type="Proteomes" id="UP000248856">
    <property type="component" value="Unassembled WGS sequence"/>
</dbReference>
<dbReference type="SUPFAM" id="SSF109604">
    <property type="entry name" value="HD-domain/PDEase-like"/>
    <property type="match status" value="1"/>
</dbReference>
<dbReference type="InterPro" id="IPR037522">
    <property type="entry name" value="HD_GYP_dom"/>
</dbReference>
<dbReference type="PANTHER" id="PTHR43155:SF2">
    <property type="entry name" value="CYCLIC DI-GMP PHOSPHODIESTERASE PA4108"/>
    <property type="match status" value="1"/>
</dbReference>
<dbReference type="InterPro" id="IPR003607">
    <property type="entry name" value="HD/PDEase_dom"/>
</dbReference>
<dbReference type="Pfam" id="PF13487">
    <property type="entry name" value="HD_5"/>
    <property type="match status" value="1"/>
</dbReference>
<proteinExistence type="predicted"/>
<organism evidence="2 3">
    <name type="scientific">Paracidovorax anthurii</name>
    <dbReference type="NCBI Taxonomy" id="78229"/>
    <lineage>
        <taxon>Bacteria</taxon>
        <taxon>Pseudomonadati</taxon>
        <taxon>Pseudomonadota</taxon>
        <taxon>Betaproteobacteria</taxon>
        <taxon>Burkholderiales</taxon>
        <taxon>Comamonadaceae</taxon>
        <taxon>Paracidovorax</taxon>
    </lineage>
</organism>
<dbReference type="Gene3D" id="1.10.3210.10">
    <property type="entry name" value="Hypothetical protein af1432"/>
    <property type="match status" value="1"/>
</dbReference>
<dbReference type="GO" id="GO:0008081">
    <property type="term" value="F:phosphoric diester hydrolase activity"/>
    <property type="evidence" value="ECO:0007669"/>
    <property type="project" value="UniProtKB-ARBA"/>
</dbReference>
<dbReference type="AlphaFoldDB" id="A0A328YMF0"/>
<evidence type="ECO:0000313" key="3">
    <source>
        <dbReference type="Proteomes" id="UP000248856"/>
    </source>
</evidence>
<feature type="domain" description="HD-GYP" evidence="1">
    <location>
        <begin position="136"/>
        <end position="332"/>
    </location>
</feature>